<sequence length="965" mass="112600">MVDLSSDTFEVNDILTFIDQSHIFEYADVFKYFIPSKSVYEEIPSNTLLFLVMWKNFSILRSTWVSREEIEGNSRLDPDNVFKKFIDQNTIDGILYQPRLTKIIPARDLVPEKILSSCYDETATEMFTVKWKYCGNIFLSTEEPSFFNNPRYNMLIPQYRNKVEKIKPLSSLSEVPTLNIETISPEYKEEVEICNNVFEKLHKNHGCWIKKIGETDGELFVSHKLKITILKYMKLLMDNDIKGPHLIVTDEVGIDFYKENIEKFIPNAYVTFINKIPKEEDMKEVLDNELYHTETDCLKCSFVVTTTLAFQFRVNVEFDIAIVDTEPTLFFNSKYYIKEHTFLLLYNGAFDEAIIKNHCRRRKIKELQIFEYNMFSYFIRYVDVYLNIHQIQKPIYNDLITIAKSCNNEQTGVILNEIKKLLIYPKMFDTNLKTQGTKVDFILKCIKIIGSIPGIKLAVLGDYDMPLRYISKITRSNYIDWNIDIKKTKAICEIMKCSSEKNAEQVKDLFEKELNNDNTRKSPITLSGNSRVVCVHNSCISTEIDLSCIDIVIDMSNDYTPLFETNIRNKYMMATVKQIIAFDMSIKNTIDEITSSMNELDETLTLSQELQVYRNLIKYNSYRFGYKGKSRSIKFGKLGQEILKYGTEYEQLQLVIEVMKDDIEIISNFEKNGFISINDINKEINIQNQQQSKLQNLPKTLKLPVTIEHSSKKTPSLKLSPPTIFNKERLSQKYPEQFNSENKLVKIIYLDKSINDTKQNSLKQQPEIPIGKLEVINDLSDSNTMEEEEPIINPNLINIIKERSQLIQQDKAIQWIKSLTSAIKRYGRDLRLWKIDFTQFIPLTKVQLQYIVDKLLTTLPPIDPQLTKMANIMETFTKANNFVSKKKALLPYPECSLKFWDCSCDIELLQLIIENGLNVPELYLNDIIIRSVLEISGLLTEKQKCEFLKIRIDKLYKCYSICQFN</sequence>
<dbReference type="Proteomes" id="UP001628156">
    <property type="component" value="Unassembled WGS sequence"/>
</dbReference>
<proteinExistence type="predicted"/>
<dbReference type="InterPro" id="IPR016197">
    <property type="entry name" value="Chromo-like_dom_sf"/>
</dbReference>
<evidence type="ECO:0000313" key="2">
    <source>
        <dbReference type="Proteomes" id="UP001628156"/>
    </source>
</evidence>
<keyword evidence="2" id="KW-1185">Reference proteome</keyword>
<dbReference type="EMBL" id="BAAFRS010000203">
    <property type="protein sequence ID" value="GAB1224460.1"/>
    <property type="molecule type" value="Genomic_DNA"/>
</dbReference>
<dbReference type="SUPFAM" id="SSF54160">
    <property type="entry name" value="Chromo domain-like"/>
    <property type="match status" value="1"/>
</dbReference>
<organism evidence="1 2">
    <name type="scientific">Entamoeba nuttalli</name>
    <dbReference type="NCBI Taxonomy" id="412467"/>
    <lineage>
        <taxon>Eukaryota</taxon>
        <taxon>Amoebozoa</taxon>
        <taxon>Evosea</taxon>
        <taxon>Archamoebae</taxon>
        <taxon>Mastigamoebida</taxon>
        <taxon>Entamoebidae</taxon>
        <taxon>Entamoeba</taxon>
    </lineage>
</organism>
<comment type="caution">
    <text evidence="1">The sequence shown here is derived from an EMBL/GenBank/DDBJ whole genome shotgun (WGS) entry which is preliminary data.</text>
</comment>
<reference evidence="1 2" key="1">
    <citation type="journal article" date="2019" name="PLoS Negl. Trop. Dis.">
        <title>Whole genome sequencing of Entamoeba nuttalli reveals mammalian host-related molecular signatures and a novel octapeptide-repeat surface protein.</title>
        <authorList>
            <person name="Tanaka M."/>
            <person name="Makiuchi T."/>
            <person name="Komiyama T."/>
            <person name="Shiina T."/>
            <person name="Osaki K."/>
            <person name="Tachibana H."/>
        </authorList>
    </citation>
    <scope>NUCLEOTIDE SEQUENCE [LARGE SCALE GENOMIC DNA]</scope>
    <source>
        <strain evidence="1 2">P19-061405</strain>
    </source>
</reference>
<accession>A0ABQ0DNN1</accession>
<protein>
    <submittedName>
        <fullName evidence="1">Uncharacterized protein</fullName>
    </submittedName>
</protein>
<gene>
    <name evidence="1" type="ORF">ENUP19_0203G0010</name>
</gene>
<name>A0ABQ0DNN1_9EUKA</name>
<evidence type="ECO:0000313" key="1">
    <source>
        <dbReference type="EMBL" id="GAB1224460.1"/>
    </source>
</evidence>